<dbReference type="AlphaFoldDB" id="A0A4R5L5H2"/>
<dbReference type="SUPFAM" id="SSF52833">
    <property type="entry name" value="Thioredoxin-like"/>
    <property type="match status" value="1"/>
</dbReference>
<comment type="caution">
    <text evidence="1">The sequence shown here is derived from an EMBL/GenBank/DDBJ whole genome shotgun (WGS) entry which is preliminary data.</text>
</comment>
<proteinExistence type="predicted"/>
<protein>
    <recommendedName>
        <fullName evidence="3">DSBA-like thioredoxin domain-containing protein</fullName>
    </recommendedName>
</protein>
<evidence type="ECO:0008006" key="3">
    <source>
        <dbReference type="Google" id="ProtNLM"/>
    </source>
</evidence>
<sequence>MDTMLALEHLGFKVPLPGAYGFTRDEALAIAGNPDWRVWVERQAASSTAAGVRSVPHFIFGERIQIAGCRSESEIASAISEAICGIGNREQA</sequence>
<dbReference type="Gene3D" id="3.40.30.10">
    <property type="entry name" value="Glutaredoxin"/>
    <property type="match status" value="1"/>
</dbReference>
<dbReference type="RefSeq" id="WP_133188134.1">
    <property type="nucleotide sequence ID" value="NZ_SMOD01000039.1"/>
</dbReference>
<organism evidence="1 2">
    <name type="scientific">Paraburkholderia guartelaensis</name>
    <dbReference type="NCBI Taxonomy" id="2546446"/>
    <lineage>
        <taxon>Bacteria</taxon>
        <taxon>Pseudomonadati</taxon>
        <taxon>Pseudomonadota</taxon>
        <taxon>Betaproteobacteria</taxon>
        <taxon>Burkholderiales</taxon>
        <taxon>Burkholderiaceae</taxon>
        <taxon>Paraburkholderia</taxon>
    </lineage>
</organism>
<gene>
    <name evidence="1" type="ORF">E1N52_34000</name>
</gene>
<dbReference type="InterPro" id="IPR036249">
    <property type="entry name" value="Thioredoxin-like_sf"/>
</dbReference>
<reference evidence="1 2" key="1">
    <citation type="submission" date="2019-03" db="EMBL/GenBank/DDBJ databases">
        <title>Paraburkholderia sp. isolated from native Mimosa gymnas in Guartela State Park, Brazil.</title>
        <authorList>
            <person name="Paulitsch F."/>
            <person name="Hungria M."/>
            <person name="Delamuta J.R.M."/>
            <person name="Ribeiro R.A."/>
            <person name="Dall'Agnol R."/>
            <person name="Silva J.S.B."/>
        </authorList>
    </citation>
    <scope>NUCLEOTIDE SEQUENCE [LARGE SCALE GENOMIC DNA]</scope>
    <source>
        <strain evidence="1 2">CNPSo 3008</strain>
    </source>
</reference>
<dbReference type="OrthoDB" id="9799122at2"/>
<dbReference type="EMBL" id="SMOD01000039">
    <property type="protein sequence ID" value="TDG03512.1"/>
    <property type="molecule type" value="Genomic_DNA"/>
</dbReference>
<evidence type="ECO:0000313" key="2">
    <source>
        <dbReference type="Proteomes" id="UP000295606"/>
    </source>
</evidence>
<evidence type="ECO:0000313" key="1">
    <source>
        <dbReference type="EMBL" id="TDG03512.1"/>
    </source>
</evidence>
<dbReference type="Proteomes" id="UP000295606">
    <property type="component" value="Unassembled WGS sequence"/>
</dbReference>
<accession>A0A4R5L5H2</accession>
<name>A0A4R5L5H2_9BURK</name>